<comment type="caution">
    <text evidence="1">The sequence shown here is derived from an EMBL/GenBank/DDBJ whole genome shotgun (WGS) entry which is preliminary data.</text>
</comment>
<dbReference type="EMBL" id="JAPHNI010000072">
    <property type="protein sequence ID" value="KAJ8116970.1"/>
    <property type="molecule type" value="Genomic_DNA"/>
</dbReference>
<organism evidence="1 2">
    <name type="scientific">Boeremia exigua</name>
    <dbReference type="NCBI Taxonomy" id="749465"/>
    <lineage>
        <taxon>Eukaryota</taxon>
        <taxon>Fungi</taxon>
        <taxon>Dikarya</taxon>
        <taxon>Ascomycota</taxon>
        <taxon>Pezizomycotina</taxon>
        <taxon>Dothideomycetes</taxon>
        <taxon>Pleosporomycetidae</taxon>
        <taxon>Pleosporales</taxon>
        <taxon>Pleosporineae</taxon>
        <taxon>Didymellaceae</taxon>
        <taxon>Boeremia</taxon>
    </lineage>
</organism>
<proteinExistence type="predicted"/>
<reference evidence="1" key="1">
    <citation type="submission" date="2022-11" db="EMBL/GenBank/DDBJ databases">
        <title>Genome Sequence of Boeremia exigua.</title>
        <authorList>
            <person name="Buettner E."/>
        </authorList>
    </citation>
    <scope>NUCLEOTIDE SEQUENCE</scope>
    <source>
        <strain evidence="1">CU02</strain>
    </source>
</reference>
<gene>
    <name evidence="1" type="ORF">OPT61_g1732</name>
</gene>
<sequence length="249" mass="29035">MTSQSESSTSAPMPHTVVIPASVPALGQLSRLPDELILMIFKTLVLSLFPAGSKLYECINQRTFNVLNRLIRITNIRKVSIAFAGFLTKALFENFHVSFKLPIKYHLIHDHKTFIPNPIPPLHLRHHVRSMHIEVVLQNYYFRPDLNPDVLDYDASERERRRINTAEEMIKFCPSALFLLRLTDPDHGFGRLRFLHLHFHTRFRFFPVDDAYYRVLEDVNFVLTARKVKLTVKEGLESSEVMKRIVVRQ</sequence>
<keyword evidence="2" id="KW-1185">Reference proteome</keyword>
<protein>
    <submittedName>
        <fullName evidence="1">Uncharacterized protein</fullName>
    </submittedName>
</protein>
<dbReference type="Proteomes" id="UP001153331">
    <property type="component" value="Unassembled WGS sequence"/>
</dbReference>
<evidence type="ECO:0000313" key="2">
    <source>
        <dbReference type="Proteomes" id="UP001153331"/>
    </source>
</evidence>
<name>A0ACC2IP20_9PLEO</name>
<accession>A0ACC2IP20</accession>
<evidence type="ECO:0000313" key="1">
    <source>
        <dbReference type="EMBL" id="KAJ8116970.1"/>
    </source>
</evidence>